<organism evidence="8 9">
    <name type="scientific">Acanthopleuribacter pedis</name>
    <dbReference type="NCBI Taxonomy" id="442870"/>
    <lineage>
        <taxon>Bacteria</taxon>
        <taxon>Pseudomonadati</taxon>
        <taxon>Acidobacteriota</taxon>
        <taxon>Holophagae</taxon>
        <taxon>Acanthopleuribacterales</taxon>
        <taxon>Acanthopleuribacteraceae</taxon>
        <taxon>Acanthopleuribacter</taxon>
    </lineage>
</organism>
<feature type="domain" description="Large ribosomal subunit protein bL25 L25" evidence="6">
    <location>
        <begin position="9"/>
        <end position="96"/>
    </location>
</feature>
<dbReference type="Gene3D" id="2.170.120.20">
    <property type="entry name" value="Ribosomal protein L25, beta domain"/>
    <property type="match status" value="1"/>
</dbReference>
<dbReference type="InterPro" id="IPR011035">
    <property type="entry name" value="Ribosomal_bL25/Gln-tRNA_synth"/>
</dbReference>
<keyword evidence="4 5" id="KW-0687">Ribonucleoprotein</keyword>
<comment type="caution">
    <text evidence="8">The sequence shown here is derived from an EMBL/GenBank/DDBJ whole genome shotgun (WGS) entry which is preliminary data.</text>
</comment>
<evidence type="ECO:0000259" key="6">
    <source>
        <dbReference type="Pfam" id="PF01386"/>
    </source>
</evidence>
<evidence type="ECO:0000256" key="4">
    <source>
        <dbReference type="ARBA" id="ARBA00023274"/>
    </source>
</evidence>
<name>A0A8J7Q9K7_9BACT</name>
<dbReference type="GO" id="GO:0006412">
    <property type="term" value="P:translation"/>
    <property type="evidence" value="ECO:0007669"/>
    <property type="project" value="UniProtKB-UniRule"/>
</dbReference>
<evidence type="ECO:0000256" key="3">
    <source>
        <dbReference type="ARBA" id="ARBA00022980"/>
    </source>
</evidence>
<dbReference type="InterPro" id="IPR029751">
    <property type="entry name" value="Ribosomal_L25_dom"/>
</dbReference>
<dbReference type="GO" id="GO:0003735">
    <property type="term" value="F:structural constituent of ribosome"/>
    <property type="evidence" value="ECO:0007669"/>
    <property type="project" value="InterPro"/>
</dbReference>
<dbReference type="Pfam" id="PF14693">
    <property type="entry name" value="Ribosomal_TL5_C"/>
    <property type="match status" value="1"/>
</dbReference>
<feature type="domain" description="Large ribosomal subunit protein bL25 beta" evidence="7">
    <location>
        <begin position="105"/>
        <end position="186"/>
    </location>
</feature>
<dbReference type="Proteomes" id="UP000664417">
    <property type="component" value="Unassembled WGS sequence"/>
</dbReference>
<comment type="function">
    <text evidence="5">This is one of the proteins that binds to the 5S RNA in the ribosome where it forms part of the central protuberance.</text>
</comment>
<proteinExistence type="inferred from homology"/>
<keyword evidence="2 5" id="KW-0694">RNA-binding</keyword>
<keyword evidence="1 5" id="KW-0699">rRNA-binding</keyword>
<dbReference type="GO" id="GO:0022625">
    <property type="term" value="C:cytosolic large ribosomal subunit"/>
    <property type="evidence" value="ECO:0007669"/>
    <property type="project" value="TreeGrafter"/>
</dbReference>
<dbReference type="InterPro" id="IPR020930">
    <property type="entry name" value="Ribosomal_uL5_bac-type"/>
</dbReference>
<dbReference type="AlphaFoldDB" id="A0A8J7Q9K7"/>
<dbReference type="Gene3D" id="2.40.240.10">
    <property type="entry name" value="Ribosomal Protein L25, Chain P"/>
    <property type="match status" value="1"/>
</dbReference>
<evidence type="ECO:0000313" key="9">
    <source>
        <dbReference type="Proteomes" id="UP000664417"/>
    </source>
</evidence>
<comment type="subunit">
    <text evidence="5">Part of the 50S ribosomal subunit; part of the 5S rRNA/L5/L18/L25 subcomplex. Contacts the 5S rRNA. Binds to the 5S rRNA independently of L5 and L18.</text>
</comment>
<evidence type="ECO:0000256" key="5">
    <source>
        <dbReference type="HAMAP-Rule" id="MF_01334"/>
    </source>
</evidence>
<dbReference type="GO" id="GO:0008097">
    <property type="term" value="F:5S rRNA binding"/>
    <property type="evidence" value="ECO:0007669"/>
    <property type="project" value="InterPro"/>
</dbReference>
<dbReference type="NCBIfam" id="TIGR00731">
    <property type="entry name" value="bL25_bact_ctc"/>
    <property type="match status" value="1"/>
</dbReference>
<gene>
    <name evidence="5" type="primary">rplY</name>
    <name evidence="5" type="synonym">ctc</name>
    <name evidence="8" type="ORF">J3U88_15815</name>
</gene>
<evidence type="ECO:0000259" key="7">
    <source>
        <dbReference type="Pfam" id="PF14693"/>
    </source>
</evidence>
<dbReference type="RefSeq" id="WP_207859899.1">
    <property type="nucleotide sequence ID" value="NZ_JAFREP010000015.1"/>
</dbReference>
<dbReference type="EMBL" id="JAFREP010000015">
    <property type="protein sequence ID" value="MBO1319944.1"/>
    <property type="molecule type" value="Genomic_DNA"/>
</dbReference>
<accession>A0A8J7Q9K7</accession>
<dbReference type="HAMAP" id="MF_01334">
    <property type="entry name" value="Ribosomal_bL25_CTC"/>
    <property type="match status" value="1"/>
</dbReference>
<dbReference type="CDD" id="cd00495">
    <property type="entry name" value="Ribosomal_L25_TL5_CTC"/>
    <property type="match status" value="1"/>
</dbReference>
<evidence type="ECO:0000256" key="1">
    <source>
        <dbReference type="ARBA" id="ARBA00022730"/>
    </source>
</evidence>
<dbReference type="InterPro" id="IPR001021">
    <property type="entry name" value="Ribosomal_bL25_long"/>
</dbReference>
<dbReference type="Pfam" id="PF01386">
    <property type="entry name" value="Ribosomal_L25p"/>
    <property type="match status" value="1"/>
</dbReference>
<keyword evidence="3 5" id="KW-0689">Ribosomal protein</keyword>
<protein>
    <recommendedName>
        <fullName evidence="5">Large ribosomal subunit protein bL25</fullName>
    </recommendedName>
    <alternativeName>
        <fullName evidence="5">General stress protein CTC</fullName>
    </alternativeName>
</protein>
<sequence length="200" mass="21879">MSNIPEIVVFPRELTGKGAAGRLRKEGMIPSVVYGLDVAPSSISVEPKTIGKILHSEKGLNAVVNLRLDNSDQTRHVMIKDLDRHPVTGRLTHVDFIRVDMDKEVDASIELEISGLPKGVKEGGVLTVVRHDVEVRCLPKFLPGVLKVDVSSLGIDDAKRVSDLPELEGVTYKLDAKRVIAVVHLPSNKNVVDEPEEEEA</sequence>
<dbReference type="PANTHER" id="PTHR33284">
    <property type="entry name" value="RIBOSOMAL PROTEIN L25/GLN-TRNA SYNTHETASE, ANTI-CODON-BINDING DOMAIN-CONTAINING PROTEIN"/>
    <property type="match status" value="1"/>
</dbReference>
<dbReference type="InterPro" id="IPR020057">
    <property type="entry name" value="Ribosomal_bL25_b-dom"/>
</dbReference>
<dbReference type="SUPFAM" id="SSF50715">
    <property type="entry name" value="Ribosomal protein L25-like"/>
    <property type="match status" value="1"/>
</dbReference>
<evidence type="ECO:0000256" key="2">
    <source>
        <dbReference type="ARBA" id="ARBA00022884"/>
    </source>
</evidence>
<reference evidence="8" key="1">
    <citation type="submission" date="2021-03" db="EMBL/GenBank/DDBJ databases">
        <authorList>
            <person name="Wang G."/>
        </authorList>
    </citation>
    <scope>NUCLEOTIDE SEQUENCE</scope>
    <source>
        <strain evidence="8">KCTC 12899</strain>
    </source>
</reference>
<dbReference type="InterPro" id="IPR020056">
    <property type="entry name" value="Rbsml_bL25/Gln-tRNA_synth_N"/>
</dbReference>
<comment type="similarity">
    <text evidence="5">Belongs to the bacterial ribosomal protein bL25 family. CTC subfamily.</text>
</comment>
<dbReference type="PANTHER" id="PTHR33284:SF1">
    <property type="entry name" value="RIBOSOMAL PROTEIN L25_GLN-TRNA SYNTHETASE, ANTI-CODON-BINDING DOMAIN-CONTAINING PROTEIN"/>
    <property type="match status" value="1"/>
</dbReference>
<evidence type="ECO:0000313" key="8">
    <source>
        <dbReference type="EMBL" id="MBO1319944.1"/>
    </source>
</evidence>
<keyword evidence="9" id="KW-1185">Reference proteome</keyword>
<dbReference type="InterPro" id="IPR037121">
    <property type="entry name" value="Ribosomal_bL25_C"/>
</dbReference>